<feature type="compositionally biased region" description="Basic and acidic residues" evidence="13">
    <location>
        <begin position="1"/>
        <end position="14"/>
    </location>
</feature>
<comment type="similarity">
    <text evidence="3">Belongs to the SMC family. SMC6 subfamily.</text>
</comment>
<sequence length="1618" mass="188801">MHLDTNDNSERTDETYLNTFAKKNEKKRKRNENDESGNLSENNNHGENYEEDMIQINNDFVVNGLEIYDNNLLLDMDNTKQNEVEKERSDKISHNKKNTKLMRISTDLNNNPSDIQNELDILDSSKNSSVSFFSRKTRTSKKKNNNNLSERKEGSSSSRNNSDDSDWLEDIIKDKEKGSAKKSRNKNVNKTPRRASNKNDTQELYDEGLENSVFNISVLEDVDIKSFYGTTGKIIKLRIRNFLNHENLELSFNCYKNIIIGKNGRGKSAIAQAVAVGLGSQGKNAGRDTSIANYIKDYDKTKKNLICHIEIFLSNSGPNSFKRNLYGDILVVKRIISSHSSKFYIYGLNYFNRRSGLMYPTSDDTPKRIHSINNALENPSILDASYNSVGEITEQNREAIFKQVQKRAYIENYLNVIKLNIKSPCVYLDQEKGKMFFSNISEKGLYKFFMSSVGLDIVEEEIEKETSLLEECEKQIKQKEVLLAPQVEELNNIKKRNDLLVYEFKKLKQYDNGYKVFVFYELLKNTILLFNEYLKSENLKNEKVINNIENQMCNLAIKNEYIKEELKNLIEMDNNVYKYVIKNMKKINKYDSMLNELEDLKNCYINQKESTLNDLNMLNKRKENSNLLKEHLNKYEQQMNSLNEKMANEKKKEKDLQIEISQKENKIYDLEYSIKKIQNRIEEIDKQIDIITSQATEIQKIKNIHIKKKMYIYGYDIYSIWNNIKHVYKIINKSEKDYFPIPEEWQLTNNVSKNYGKNESAFKYEPIGPIGEYIKMNDLAKNDKILSIIEKHLGDIFYSWLVSCYEDKNNLIKASNFGKGNIKNLNIIVTNSFKHINRKSLLQNIEYFLNKINGNTIYSYLNIDLLPTSLLFYLYDNFKIAQTLICNDSSEVQEILNTNNKRNIKSIYVVNEYVLVKVMGNGGLHYQPFKEENYRAPVFLNLEKNENNNSYNKENNQNGKDKGDSSGLTKEEQLKELKNEKMEKRDEIGVTSKKILSYKNVIEKLNESIKKCKLSQDELTYQIKNVDELIQNHDKIFSEQLDAKINEIDENTNQIIEYINVIENKKKNAENFTNFHTYFLSTHIDYLKRKKKKMNNMAEEFDNLNEILTKLEKDKLKNDEVCIKNKQKFIASLNKLHSIYFETLNANCVLENVFLNNPFLILKDRTSNVEIENAVIEKKVNNKNDELKKGTEKNNIIINMDENINDNPELALSINDNPELPLPINDNPKLSSPINDKNVSNNYEDAYIDIRFTTKNPVRNEFEKESFSVPIPLSCLSSFNKMFVISKGDESNEDGNIDNQNSNKINENLTNLNDKDKEGEIADIINLEKYVKNILYDIINPAKGNEIISSQNDECQNNQIEDEINNLWNNNQVEDEINNLWNNNQINIEGKKYSDILWKKRCEKKIEITEILKKHGFNTNESTDNSMNIFFNNLIDQYTNEEKSFNIQMKQISDLKKNYDMHLSNIKLRKVKYSNVLNKTKEQITDHFISILKSMNNYKGKIEFDDIKKVIKVMVSINQDSSNNTFMEISSLSGGERSTIQMALLASMSLTESSSFHMFDELDVYMDELTRVKNMQQFCKFIESSGNKQYFFITPHIEITELFLEEAKEKKAKIFSLS</sequence>
<evidence type="ECO:0000256" key="11">
    <source>
        <dbReference type="ARBA" id="ARBA00023242"/>
    </source>
</evidence>
<keyword evidence="11" id="KW-0539">Nucleus</keyword>
<feature type="compositionally biased region" description="Polar residues" evidence="13">
    <location>
        <begin position="36"/>
        <end position="46"/>
    </location>
</feature>
<dbReference type="Pfam" id="PF13476">
    <property type="entry name" value="AAA_23"/>
    <property type="match status" value="1"/>
</dbReference>
<keyword evidence="6" id="KW-0227">DNA damage</keyword>
<dbReference type="SUPFAM" id="SSF52540">
    <property type="entry name" value="P-loop containing nucleoside triphosphate hydrolases"/>
    <property type="match status" value="1"/>
</dbReference>
<dbReference type="InterPro" id="IPR038729">
    <property type="entry name" value="Rad50/SbcC_AAA"/>
</dbReference>
<keyword evidence="7" id="KW-0067">ATP-binding</keyword>
<feature type="compositionally biased region" description="Basic residues" evidence="13">
    <location>
        <begin position="180"/>
        <end position="196"/>
    </location>
</feature>
<organism evidence="15 16">
    <name type="scientific">Plasmodium vinckei vinckei</name>
    <dbReference type="NCBI Taxonomy" id="54757"/>
    <lineage>
        <taxon>Eukaryota</taxon>
        <taxon>Sar</taxon>
        <taxon>Alveolata</taxon>
        <taxon>Apicomplexa</taxon>
        <taxon>Aconoidasida</taxon>
        <taxon>Haemosporida</taxon>
        <taxon>Plasmodiidae</taxon>
        <taxon>Plasmodium</taxon>
        <taxon>Plasmodium (Vinckeia)</taxon>
    </lineage>
</organism>
<feature type="compositionally biased region" description="Low complexity" evidence="13">
    <location>
        <begin position="947"/>
        <end position="958"/>
    </location>
</feature>
<dbReference type="PANTHER" id="PTHR19306">
    <property type="entry name" value="STRUCTURAL MAINTENANCE OF CHROMOSOMES 5,6 SMC5, SMC6"/>
    <property type="match status" value="1"/>
</dbReference>
<dbReference type="InterPro" id="IPR027417">
    <property type="entry name" value="P-loop_NTPase"/>
</dbReference>
<evidence type="ECO:0000256" key="2">
    <source>
        <dbReference type="ARBA" id="ARBA00004286"/>
    </source>
</evidence>
<feature type="coiled-coil region" evidence="12">
    <location>
        <begin position="594"/>
        <end position="694"/>
    </location>
</feature>
<dbReference type="KEGG" id="pvv:PVVCY_1204070"/>
<dbReference type="GeneID" id="19959944"/>
<keyword evidence="10" id="KW-0234">DNA repair</keyword>
<gene>
    <name evidence="15" type="ORF">PVVCY_1204070</name>
</gene>
<dbReference type="GO" id="GO:0035861">
    <property type="term" value="C:site of double-strand break"/>
    <property type="evidence" value="ECO:0007669"/>
    <property type="project" value="TreeGrafter"/>
</dbReference>
<reference evidence="15 16" key="1">
    <citation type="submission" date="2019-01" db="EMBL/GenBank/DDBJ databases">
        <authorList>
            <person name="Ramaprasad A."/>
        </authorList>
    </citation>
    <scope>NUCLEOTIDE SEQUENCE [LARGE SCALE GENOMIC DNA]</scope>
</reference>
<evidence type="ECO:0000256" key="1">
    <source>
        <dbReference type="ARBA" id="ARBA00004123"/>
    </source>
</evidence>
<feature type="region of interest" description="Disordered" evidence="13">
    <location>
        <begin position="946"/>
        <end position="969"/>
    </location>
</feature>
<dbReference type="OrthoDB" id="10072614at2759"/>
<proteinExistence type="inferred from homology"/>
<dbReference type="GO" id="GO:0000724">
    <property type="term" value="P:double-strand break repair via homologous recombination"/>
    <property type="evidence" value="ECO:0007669"/>
    <property type="project" value="TreeGrafter"/>
</dbReference>
<evidence type="ECO:0000256" key="12">
    <source>
        <dbReference type="SAM" id="Coils"/>
    </source>
</evidence>
<dbReference type="EMBL" id="LR215068">
    <property type="protein sequence ID" value="VEV58008.1"/>
    <property type="molecule type" value="Genomic_DNA"/>
</dbReference>
<feature type="compositionally biased region" description="Basic and acidic residues" evidence="13">
    <location>
        <begin position="959"/>
        <end position="969"/>
    </location>
</feature>
<dbReference type="Gene3D" id="3.40.50.300">
    <property type="entry name" value="P-loop containing nucleotide triphosphate hydrolases"/>
    <property type="match status" value="2"/>
</dbReference>
<feature type="coiled-coil region" evidence="12">
    <location>
        <begin position="455"/>
        <end position="482"/>
    </location>
</feature>
<evidence type="ECO:0000259" key="14">
    <source>
        <dbReference type="Pfam" id="PF13476"/>
    </source>
</evidence>
<feature type="region of interest" description="Disordered" evidence="13">
    <location>
        <begin position="1"/>
        <end position="47"/>
    </location>
</feature>
<feature type="compositionally biased region" description="Basic and acidic residues" evidence="13">
    <location>
        <begin position="170"/>
        <end position="179"/>
    </location>
</feature>
<keyword evidence="9" id="KW-0233">DNA recombination</keyword>
<feature type="coiled-coil region" evidence="12">
    <location>
        <begin position="1087"/>
        <end position="1114"/>
    </location>
</feature>
<feature type="region of interest" description="Disordered" evidence="13">
    <location>
        <begin position="132"/>
        <end position="202"/>
    </location>
</feature>
<keyword evidence="8 12" id="KW-0175">Coiled coil</keyword>
<protein>
    <submittedName>
        <fullName evidence="15">Structural maintenance of chromosomes protein 6, putative</fullName>
    </submittedName>
</protein>
<dbReference type="GO" id="GO:0003684">
    <property type="term" value="F:damaged DNA binding"/>
    <property type="evidence" value="ECO:0007669"/>
    <property type="project" value="TreeGrafter"/>
</dbReference>
<feature type="domain" description="Rad50/SbcC-type AAA" evidence="14">
    <location>
        <begin position="236"/>
        <end position="493"/>
    </location>
</feature>
<dbReference type="GO" id="GO:0030915">
    <property type="term" value="C:Smc5-Smc6 complex"/>
    <property type="evidence" value="ECO:0007669"/>
    <property type="project" value="TreeGrafter"/>
</dbReference>
<dbReference type="GO" id="GO:0005524">
    <property type="term" value="F:ATP binding"/>
    <property type="evidence" value="ECO:0007669"/>
    <property type="project" value="UniProtKB-KW"/>
</dbReference>
<accession>A0A449BX47</accession>
<evidence type="ECO:0000256" key="3">
    <source>
        <dbReference type="ARBA" id="ARBA00006793"/>
    </source>
</evidence>
<dbReference type="RefSeq" id="XP_008623638.1">
    <property type="nucleotide sequence ID" value="XM_008625416.1"/>
</dbReference>
<evidence type="ECO:0000256" key="8">
    <source>
        <dbReference type="ARBA" id="ARBA00023054"/>
    </source>
</evidence>
<dbReference type="VEuPathDB" id="PlasmoDB:PVVCY_1204070"/>
<keyword evidence="4" id="KW-0158">Chromosome</keyword>
<evidence type="ECO:0000256" key="10">
    <source>
        <dbReference type="ARBA" id="ARBA00023204"/>
    </source>
</evidence>
<keyword evidence="5" id="KW-0547">Nucleotide-binding</keyword>
<dbReference type="Proteomes" id="UP000290582">
    <property type="component" value="Chromosome PVVCY_12"/>
</dbReference>
<evidence type="ECO:0000256" key="13">
    <source>
        <dbReference type="SAM" id="MobiDB-lite"/>
    </source>
</evidence>
<dbReference type="PANTHER" id="PTHR19306:SF6">
    <property type="entry name" value="STRUCTURAL MAINTENANCE OF CHROMOSOMES PROTEIN 6"/>
    <property type="match status" value="1"/>
</dbReference>
<evidence type="ECO:0000313" key="16">
    <source>
        <dbReference type="Proteomes" id="UP000290582"/>
    </source>
</evidence>
<dbReference type="GO" id="GO:0003697">
    <property type="term" value="F:single-stranded DNA binding"/>
    <property type="evidence" value="ECO:0007669"/>
    <property type="project" value="TreeGrafter"/>
</dbReference>
<evidence type="ECO:0000256" key="6">
    <source>
        <dbReference type="ARBA" id="ARBA00022763"/>
    </source>
</evidence>
<feature type="compositionally biased region" description="Basic residues" evidence="13">
    <location>
        <begin position="135"/>
        <end position="144"/>
    </location>
</feature>
<dbReference type="GO" id="GO:0005634">
    <property type="term" value="C:nucleus"/>
    <property type="evidence" value="ECO:0007669"/>
    <property type="project" value="UniProtKB-SubCell"/>
</dbReference>
<evidence type="ECO:0000313" key="15">
    <source>
        <dbReference type="EMBL" id="VEV58008.1"/>
    </source>
</evidence>
<evidence type="ECO:0000256" key="9">
    <source>
        <dbReference type="ARBA" id="ARBA00023172"/>
    </source>
</evidence>
<dbReference type="GO" id="GO:0016887">
    <property type="term" value="F:ATP hydrolysis activity"/>
    <property type="evidence" value="ECO:0007669"/>
    <property type="project" value="InterPro"/>
</dbReference>
<name>A0A449BX47_PLAVN</name>
<evidence type="ECO:0000256" key="5">
    <source>
        <dbReference type="ARBA" id="ARBA00022741"/>
    </source>
</evidence>
<evidence type="ECO:0000256" key="4">
    <source>
        <dbReference type="ARBA" id="ARBA00022454"/>
    </source>
</evidence>
<evidence type="ECO:0000256" key="7">
    <source>
        <dbReference type="ARBA" id="ARBA00022840"/>
    </source>
</evidence>
<comment type="subcellular location">
    <subcellularLocation>
        <location evidence="2">Chromosome</location>
    </subcellularLocation>
    <subcellularLocation>
        <location evidence="1">Nucleus</location>
    </subcellularLocation>
</comment>